<dbReference type="KEGG" id="ccar:109074081"/>
<accession>A0A9Q9XYV2</accession>
<name>A0A9Q9XYV2_CYPCA</name>
<dbReference type="AlphaFoldDB" id="A0A9Q9XYV2"/>
<evidence type="ECO:0000313" key="1">
    <source>
        <dbReference type="RefSeq" id="XP_042610545.1"/>
    </source>
</evidence>
<proteinExistence type="predicted"/>
<dbReference type="RefSeq" id="XP_042610545.1">
    <property type="nucleotide sequence ID" value="XM_042754611.1"/>
</dbReference>
<dbReference type="Proteomes" id="UP001155660">
    <property type="component" value="Unplaced"/>
</dbReference>
<sequence>MKVELAVTASQLEDWVNDVKEWADATTTSTTNDVDALEAELRCWCIKRRSQHLYKDTDGNKGHARIRPKIREEKGILTSVVEKYNKMVLNTETLCSETMLSGETAWPWQLPHSDSVDLRTKRKAFDIIMSVRRLQEEQKILVTEMDNHRKYLSTRAETLRELSCLFASETLENSQCGLSEEGLKGLQSIIHRKQRKIRDLRV</sequence>
<dbReference type="OrthoDB" id="8941469at2759"/>
<organism evidence="1">
    <name type="scientific">Cyprinus carpio</name>
    <name type="common">Common carp</name>
    <dbReference type="NCBI Taxonomy" id="7962"/>
    <lineage>
        <taxon>Eukaryota</taxon>
        <taxon>Metazoa</taxon>
        <taxon>Chordata</taxon>
        <taxon>Craniata</taxon>
        <taxon>Vertebrata</taxon>
        <taxon>Euteleostomi</taxon>
        <taxon>Actinopterygii</taxon>
        <taxon>Neopterygii</taxon>
        <taxon>Teleostei</taxon>
        <taxon>Ostariophysi</taxon>
        <taxon>Cypriniformes</taxon>
        <taxon>Cyprinidae</taxon>
        <taxon>Cyprininae</taxon>
        <taxon>Cyprinus</taxon>
    </lineage>
</organism>
<protein>
    <submittedName>
        <fullName evidence="1">Uncharacterized protein LOC109074081</fullName>
    </submittedName>
</protein>
<gene>
    <name evidence="1" type="primary">LOC109074081</name>
</gene>
<reference evidence="1" key="1">
    <citation type="submission" date="2025-08" db="UniProtKB">
        <authorList>
            <consortium name="RefSeq"/>
        </authorList>
    </citation>
    <scope>IDENTIFICATION</scope>
    <source>
        <tissue evidence="1">Muscle</tissue>
    </source>
</reference>
<dbReference type="GeneID" id="109074081"/>